<dbReference type="Proteomes" id="UP000295814">
    <property type="component" value="Unassembled WGS sequence"/>
</dbReference>
<keyword evidence="1" id="KW-1133">Transmembrane helix</keyword>
<keyword evidence="1" id="KW-0812">Transmembrane</keyword>
<proteinExistence type="predicted"/>
<accession>A0A562YH94</accession>
<feature type="transmembrane region" description="Helical" evidence="1">
    <location>
        <begin position="12"/>
        <end position="33"/>
    </location>
</feature>
<comment type="caution">
    <text evidence="2">The sequence shown here is derived from an EMBL/GenBank/DDBJ whole genome shotgun (WGS) entry which is preliminary data.</text>
</comment>
<reference evidence="2 3" key="1">
    <citation type="submission" date="2019-03" db="EMBL/GenBank/DDBJ databases">
        <authorList>
            <person name="Zhong Y.L."/>
        </authorList>
    </citation>
    <scope>NUCLEOTIDE SEQUENCE [LARGE SCALE GENOMIC DNA]</scope>
    <source>
        <strain evidence="2 3">W255</strain>
    </source>
</reference>
<dbReference type="EMBL" id="SMZJ02000002">
    <property type="protein sequence ID" value="TWO33904.1"/>
    <property type="molecule type" value="Genomic_DNA"/>
</dbReference>
<evidence type="ECO:0000256" key="1">
    <source>
        <dbReference type="SAM" id="Phobius"/>
    </source>
</evidence>
<evidence type="ECO:0000313" key="3">
    <source>
        <dbReference type="Proteomes" id="UP000295814"/>
    </source>
</evidence>
<dbReference type="OrthoDB" id="1122048at2"/>
<sequence>MKNVFSNTKKGILMVAMMATVIGYANEMSLVNYGRDLRATALTITNAKEGDLLSIKDGYGTTLYKEIIEQTGTYNKGFDLTDLPDGEYFFEIDKDMEINSIPFSVKSSAVTFKKEKETTVFKPYVREEYDLVYITKLAPNKEPLSVKIYGLYNGVSELLYTETIEGIQNIERAFKLYEGEYKLVFASNDREFIKYINK</sequence>
<keyword evidence="1" id="KW-0472">Membrane</keyword>
<gene>
    <name evidence="2" type="ORF">E1J38_003780</name>
</gene>
<protein>
    <submittedName>
        <fullName evidence="2">Uncharacterized protein</fullName>
    </submittedName>
</protein>
<evidence type="ECO:0000313" key="2">
    <source>
        <dbReference type="EMBL" id="TWO33904.1"/>
    </source>
</evidence>
<reference evidence="2 3" key="2">
    <citation type="submission" date="2019-07" db="EMBL/GenBank/DDBJ databases">
        <title>Seonamhaeicola sp. W255 draft genome.</title>
        <authorList>
            <person name="Zhang X.-Y."/>
            <person name="Zhang R."/>
            <person name="Zhong Y.-L."/>
            <person name="Du Z.-J."/>
        </authorList>
    </citation>
    <scope>NUCLEOTIDE SEQUENCE [LARGE SCALE GENOMIC DNA]</scope>
    <source>
        <strain evidence="2 3">W255</strain>
    </source>
</reference>
<name>A0A562YH94_9FLAO</name>
<keyword evidence="3" id="KW-1185">Reference proteome</keyword>
<dbReference type="AlphaFoldDB" id="A0A562YH94"/>
<dbReference type="RefSeq" id="WP_133355772.1">
    <property type="nucleotide sequence ID" value="NZ_SMZJ02000002.1"/>
</dbReference>
<organism evidence="2 3">
    <name type="scientific">Seonamhaeicola sediminis</name>
    <dbReference type="NCBI Taxonomy" id="2528206"/>
    <lineage>
        <taxon>Bacteria</taxon>
        <taxon>Pseudomonadati</taxon>
        <taxon>Bacteroidota</taxon>
        <taxon>Flavobacteriia</taxon>
        <taxon>Flavobacteriales</taxon>
        <taxon>Flavobacteriaceae</taxon>
    </lineage>
</organism>